<dbReference type="InterPro" id="IPR037217">
    <property type="entry name" value="Trp/Indoleamine_2_3_dOase-like"/>
</dbReference>
<proteinExistence type="predicted"/>
<dbReference type="EMBL" id="JAVDYB010000001">
    <property type="protein sequence ID" value="MDR7277681.1"/>
    <property type="molecule type" value="Genomic_DNA"/>
</dbReference>
<keyword evidence="3" id="KW-1185">Reference proteome</keyword>
<dbReference type="Pfam" id="PF03301">
    <property type="entry name" value="Trp_dioxygenase"/>
    <property type="match status" value="1"/>
</dbReference>
<sequence>MTQADAALSLAMWSGTDRPAAAAFPYEQVVLALLATGKHRADPGVVEALRSARARLTDVRGPQRQRARLARWLDIALDKSDGCYDYQSYLGLGVLPVFDLVHPPATAAAALRHHDRVLALLLSDLCRFEVSAAARQTHVLPRLRPGIDRVRKRCRFALAAARPGLGRLGLADQIYAEDPITAASQLVYVMDLLTNTDDHLILRLTMLPVDTYHDEYLFLRVLQCFELLFSLLVVDVQDVISSLFAGRARLASSRLDAATGVLQEAQALWPLIATMQPAAFAHFRQNTEGASAIQSRAYKLLESLCARPAEDRLSSVAYLSVPDVRAKIVAGQASLDEAFRATRDRFGAASVAELHQAMERFAVTILRWRRSHLGIATRMLGTDESGTGNTSGLPYLATEKDRQVFRTSP</sequence>
<dbReference type="GO" id="GO:0019441">
    <property type="term" value="P:L-tryptophan catabolic process to kynurenine"/>
    <property type="evidence" value="ECO:0007669"/>
    <property type="project" value="InterPro"/>
</dbReference>
<name>A0AAE3YS80_9ACTN</name>
<feature type="compositionally biased region" description="Basic and acidic residues" evidence="1">
    <location>
        <begin position="398"/>
        <end position="409"/>
    </location>
</feature>
<dbReference type="PANTHER" id="PTHR10138">
    <property type="entry name" value="TRYPTOPHAN 2,3-DIOXYGENASE"/>
    <property type="match status" value="1"/>
</dbReference>
<comment type="caution">
    <text evidence="2">The sequence shown here is derived from an EMBL/GenBank/DDBJ whole genome shotgun (WGS) entry which is preliminary data.</text>
</comment>
<dbReference type="GO" id="GO:0020037">
    <property type="term" value="F:heme binding"/>
    <property type="evidence" value="ECO:0007669"/>
    <property type="project" value="InterPro"/>
</dbReference>
<organism evidence="2 3">
    <name type="scientific">Catenuloplanes atrovinosus</name>
    <dbReference type="NCBI Taxonomy" id="137266"/>
    <lineage>
        <taxon>Bacteria</taxon>
        <taxon>Bacillati</taxon>
        <taxon>Actinomycetota</taxon>
        <taxon>Actinomycetes</taxon>
        <taxon>Micromonosporales</taxon>
        <taxon>Micromonosporaceae</taxon>
        <taxon>Catenuloplanes</taxon>
    </lineage>
</organism>
<dbReference type="AlphaFoldDB" id="A0AAE3YS80"/>
<dbReference type="GO" id="GO:0004833">
    <property type="term" value="F:L-tryptophan 2,3-dioxygenase activity"/>
    <property type="evidence" value="ECO:0007669"/>
    <property type="project" value="InterPro"/>
</dbReference>
<evidence type="ECO:0000313" key="3">
    <source>
        <dbReference type="Proteomes" id="UP001183643"/>
    </source>
</evidence>
<evidence type="ECO:0000256" key="1">
    <source>
        <dbReference type="SAM" id="MobiDB-lite"/>
    </source>
</evidence>
<dbReference type="RefSeq" id="WP_310370121.1">
    <property type="nucleotide sequence ID" value="NZ_JAVDYB010000001.1"/>
</dbReference>
<dbReference type="InterPro" id="IPR004981">
    <property type="entry name" value="Trp_2_3_dOase"/>
</dbReference>
<protein>
    <submittedName>
        <fullName evidence="2">Tryptophan 2,3-dioxygenase</fullName>
    </submittedName>
</protein>
<dbReference type="Gene3D" id="1.20.58.480">
    <property type="match status" value="1"/>
</dbReference>
<gene>
    <name evidence="2" type="ORF">J2S41_004459</name>
</gene>
<reference evidence="2" key="1">
    <citation type="submission" date="2023-07" db="EMBL/GenBank/DDBJ databases">
        <title>Sequencing the genomes of 1000 actinobacteria strains.</title>
        <authorList>
            <person name="Klenk H.-P."/>
        </authorList>
    </citation>
    <scope>NUCLEOTIDE SEQUENCE</scope>
    <source>
        <strain evidence="2">DSM 44707</strain>
    </source>
</reference>
<dbReference type="GO" id="GO:0019442">
    <property type="term" value="P:L-tryptophan catabolic process to acetyl-CoA"/>
    <property type="evidence" value="ECO:0007669"/>
    <property type="project" value="TreeGrafter"/>
</dbReference>
<accession>A0AAE3YS80</accession>
<dbReference type="GO" id="GO:0046872">
    <property type="term" value="F:metal ion binding"/>
    <property type="evidence" value="ECO:0007669"/>
    <property type="project" value="InterPro"/>
</dbReference>
<feature type="region of interest" description="Disordered" evidence="1">
    <location>
        <begin position="383"/>
        <end position="409"/>
    </location>
</feature>
<dbReference type="Proteomes" id="UP001183643">
    <property type="component" value="Unassembled WGS sequence"/>
</dbReference>
<evidence type="ECO:0000313" key="2">
    <source>
        <dbReference type="EMBL" id="MDR7277681.1"/>
    </source>
</evidence>
<dbReference type="SUPFAM" id="SSF140959">
    <property type="entry name" value="Indolic compounds 2,3-dioxygenase-like"/>
    <property type="match status" value="1"/>
</dbReference>
<dbReference type="PANTHER" id="PTHR10138:SF0">
    <property type="entry name" value="TRYPTOPHAN 2,3-DIOXYGENASE"/>
    <property type="match status" value="1"/>
</dbReference>